<dbReference type="PROSITE" id="PS51257">
    <property type="entry name" value="PROKAR_LIPOPROTEIN"/>
    <property type="match status" value="1"/>
</dbReference>
<dbReference type="InterPro" id="IPR011493">
    <property type="entry name" value="GLUG"/>
</dbReference>
<sequence>MTKKILFGMFAAVGLLATSCSDDELNNSLASGDYVNASFSIETPEGILTRAIGDGTQADKVACAIFYNGEELSELRKTVDVTSKTATYNVRLAKGQKYQAVFFAYNEAADAYNLENMKAIEVKTDQSCNAENRDAFTASVEVTTANTNINQEVILYRPFAQLNIGSTNEDIAAATAAGITVKQTKVKVTGVYTTFNALTDKVVGEPIEVTYSLANIPEETEKLKVTVNGQEKEYTYLALNYLLVGDKDSEKSLTNVEFTFKPENGSENTITFENVPVQRNYRTNIIGAVLTNPAQFNIVIDSKFEEPDYLSWNGVFVKEPKQDANGNYLITSAYELNWLAMQTRGEQPGTTRAAGTPNNFTGKTIKLENDIDCGGNYIQPIGDNTVSGYPSNSFAGTFDGQNKTISNFKVKTTEPVYAAAGLFGTITGHVKNVNVDNAEISSTHYVGGIVGYIGANTGASVEGCKVTNSTITSTTELVNGEWDNGDKAGGIVGYLSPNDKVLNCIVGGNTTIKAYRDLGGIVGCSQNGIVKGNKIDGSTVYVTVDATHNYKKYTSSSSYNAGHIIGRDENSTIENNTGTCTLNVPANVVSVKTAAELKELLTQFTASGAGDNTINIEDDIILADGENWESITVQGYTGAGKITINGNGHYISGLNASLFEGGFAGSSGIIINKLTIKDSEMIASDNNQGFGTFIKSIDSMPYIELNGCKAENVTITAANGNSARIGGLIGWSAGYNNENDGPVDTYIYVKNCEVFDCKITANGSVGGIIGHAGNNPATYHFIENCVVENCTLTANDGSWRAGAIVGTANVGEVTITNCTDRNNTISMTWNGSTLNAPADFHASPVRHLYGRTVFGSTGKLTINSVAIQ</sequence>
<name>A0A412IKQ0_9BACE</name>
<gene>
    <name evidence="2" type="ORF">DWX97_07730</name>
</gene>
<evidence type="ECO:0000313" key="2">
    <source>
        <dbReference type="EMBL" id="RGS38235.1"/>
    </source>
</evidence>
<accession>A0A412IKQ0</accession>
<evidence type="ECO:0000259" key="1">
    <source>
        <dbReference type="Pfam" id="PF07581"/>
    </source>
</evidence>
<comment type="caution">
    <text evidence="2">The sequence shown here is derived from an EMBL/GenBank/DDBJ whole genome shotgun (WGS) entry which is preliminary data.</text>
</comment>
<evidence type="ECO:0000313" key="3">
    <source>
        <dbReference type="Proteomes" id="UP000283341"/>
    </source>
</evidence>
<proteinExistence type="predicted"/>
<organism evidence="2 3">
    <name type="scientific">Bacteroides cellulosilyticus</name>
    <dbReference type="NCBI Taxonomy" id="246787"/>
    <lineage>
        <taxon>Bacteria</taxon>
        <taxon>Pseudomonadati</taxon>
        <taxon>Bacteroidota</taxon>
        <taxon>Bacteroidia</taxon>
        <taxon>Bacteroidales</taxon>
        <taxon>Bacteroidaceae</taxon>
        <taxon>Bacteroides</taxon>
    </lineage>
</organism>
<dbReference type="EMBL" id="QRVJ01000004">
    <property type="protein sequence ID" value="RGS38235.1"/>
    <property type="molecule type" value="Genomic_DNA"/>
</dbReference>
<feature type="domain" description="GLUG" evidence="1">
    <location>
        <begin position="762"/>
        <end position="794"/>
    </location>
</feature>
<dbReference type="Proteomes" id="UP000283341">
    <property type="component" value="Unassembled WGS sequence"/>
</dbReference>
<dbReference type="AlphaFoldDB" id="A0A412IKQ0"/>
<dbReference type="Gene3D" id="2.160.20.110">
    <property type="match status" value="2"/>
</dbReference>
<feature type="domain" description="GLUG" evidence="1">
    <location>
        <begin position="443"/>
        <end position="472"/>
    </location>
</feature>
<protein>
    <recommendedName>
        <fullName evidence="1">GLUG domain-containing protein</fullName>
    </recommendedName>
</protein>
<dbReference type="RefSeq" id="WP_118402217.1">
    <property type="nucleotide sequence ID" value="NZ_JADNFX010000058.1"/>
</dbReference>
<dbReference type="Pfam" id="PF07581">
    <property type="entry name" value="Glug"/>
    <property type="match status" value="2"/>
</dbReference>
<reference evidence="2 3" key="1">
    <citation type="submission" date="2018-08" db="EMBL/GenBank/DDBJ databases">
        <title>A genome reference for cultivated species of the human gut microbiota.</title>
        <authorList>
            <person name="Zou Y."/>
            <person name="Xue W."/>
            <person name="Luo G."/>
        </authorList>
    </citation>
    <scope>NUCLEOTIDE SEQUENCE [LARGE SCALE GENOMIC DNA]</scope>
    <source>
        <strain evidence="2 3">AF22-3AC</strain>
    </source>
</reference>